<protein>
    <submittedName>
        <fullName evidence="2">Uncharacterized protein</fullName>
    </submittedName>
</protein>
<feature type="region of interest" description="Disordered" evidence="1">
    <location>
        <begin position="46"/>
        <end position="215"/>
    </location>
</feature>
<accession>A0AA40K9G7</accession>
<feature type="compositionally biased region" description="Basic and acidic residues" evidence="1">
    <location>
        <begin position="201"/>
        <end position="215"/>
    </location>
</feature>
<organism evidence="2 3">
    <name type="scientific">Schizothecium vesticola</name>
    <dbReference type="NCBI Taxonomy" id="314040"/>
    <lineage>
        <taxon>Eukaryota</taxon>
        <taxon>Fungi</taxon>
        <taxon>Dikarya</taxon>
        <taxon>Ascomycota</taxon>
        <taxon>Pezizomycotina</taxon>
        <taxon>Sordariomycetes</taxon>
        <taxon>Sordariomycetidae</taxon>
        <taxon>Sordariales</taxon>
        <taxon>Schizotheciaceae</taxon>
        <taxon>Schizothecium</taxon>
    </lineage>
</organism>
<dbReference type="Proteomes" id="UP001172155">
    <property type="component" value="Unassembled WGS sequence"/>
</dbReference>
<evidence type="ECO:0000256" key="1">
    <source>
        <dbReference type="SAM" id="MobiDB-lite"/>
    </source>
</evidence>
<feature type="compositionally biased region" description="Basic and acidic residues" evidence="1">
    <location>
        <begin position="160"/>
        <end position="176"/>
    </location>
</feature>
<dbReference type="EMBL" id="JAUKUD010000002">
    <property type="protein sequence ID" value="KAK0750765.1"/>
    <property type="molecule type" value="Genomic_DNA"/>
</dbReference>
<comment type="caution">
    <text evidence="2">The sequence shown here is derived from an EMBL/GenBank/DDBJ whole genome shotgun (WGS) entry which is preliminary data.</text>
</comment>
<evidence type="ECO:0000313" key="2">
    <source>
        <dbReference type="EMBL" id="KAK0750765.1"/>
    </source>
</evidence>
<dbReference type="AlphaFoldDB" id="A0AA40K9G7"/>
<feature type="compositionally biased region" description="Acidic residues" evidence="1">
    <location>
        <begin position="55"/>
        <end position="68"/>
    </location>
</feature>
<reference evidence="2" key="1">
    <citation type="submission" date="2023-06" db="EMBL/GenBank/DDBJ databases">
        <title>Genome-scale phylogeny and comparative genomics of the fungal order Sordariales.</title>
        <authorList>
            <consortium name="Lawrence Berkeley National Laboratory"/>
            <person name="Hensen N."/>
            <person name="Bonometti L."/>
            <person name="Westerberg I."/>
            <person name="Brannstrom I.O."/>
            <person name="Guillou S."/>
            <person name="Cros-Aarteil S."/>
            <person name="Calhoun S."/>
            <person name="Haridas S."/>
            <person name="Kuo A."/>
            <person name="Mondo S."/>
            <person name="Pangilinan J."/>
            <person name="Riley R."/>
            <person name="LaButti K."/>
            <person name="Andreopoulos B."/>
            <person name="Lipzen A."/>
            <person name="Chen C."/>
            <person name="Yanf M."/>
            <person name="Daum C."/>
            <person name="Ng V."/>
            <person name="Clum A."/>
            <person name="Steindorff A."/>
            <person name="Ohm R."/>
            <person name="Martin F."/>
            <person name="Silar P."/>
            <person name="Natvig D."/>
            <person name="Lalanne C."/>
            <person name="Gautier V."/>
            <person name="Ament-velasquez S.L."/>
            <person name="Kruys A."/>
            <person name="Hutchinson M.I."/>
            <person name="Powell A.J."/>
            <person name="Barry K."/>
            <person name="Miller A.N."/>
            <person name="Grigoriev I.V."/>
            <person name="Debuchy R."/>
            <person name="Gladieux P."/>
            <person name="Thoren M.H."/>
            <person name="Johannesson H."/>
        </authorList>
    </citation>
    <scope>NUCLEOTIDE SEQUENCE</scope>
    <source>
        <strain evidence="2">SMH3187-1</strain>
    </source>
</reference>
<sequence length="215" mass="23462">MSWKHEYPFEKMLEERVQTAMETRPLEDRPGPFRQGWLEETYKAKIAERGIVLDESGDPLESTGEEDAPPATAEPVPENRRAPSPSPPVRQKQSRGRATKSAPRGDVGSTALKPFRPGRVSKLRKPAQPGGSKQVGGSGAPTVENPVTPRRRSQRLQLASEERPAVEAREDPDRPGPVRRGTKLTVGAGAKSGKKPLGTPREVRASLKGREDSVP</sequence>
<proteinExistence type="predicted"/>
<gene>
    <name evidence="2" type="ORF">B0T18DRAFT_400992</name>
</gene>
<keyword evidence="3" id="KW-1185">Reference proteome</keyword>
<name>A0AA40K9G7_9PEZI</name>
<evidence type="ECO:0000313" key="3">
    <source>
        <dbReference type="Proteomes" id="UP001172155"/>
    </source>
</evidence>